<dbReference type="SUPFAM" id="SSF57667">
    <property type="entry name" value="beta-beta-alpha zinc fingers"/>
    <property type="match status" value="1"/>
</dbReference>
<evidence type="ECO:0000256" key="8">
    <source>
        <dbReference type="ARBA" id="ARBA00023163"/>
    </source>
</evidence>
<keyword evidence="6" id="KW-0805">Transcription regulation</keyword>
<dbReference type="InterPro" id="IPR007219">
    <property type="entry name" value="XnlR_reg_dom"/>
</dbReference>
<evidence type="ECO:0000256" key="9">
    <source>
        <dbReference type="ARBA" id="ARBA00023242"/>
    </source>
</evidence>
<dbReference type="AlphaFoldDB" id="A0A9W9RF47"/>
<evidence type="ECO:0000256" key="1">
    <source>
        <dbReference type="ARBA" id="ARBA00004123"/>
    </source>
</evidence>
<evidence type="ECO:0000313" key="13">
    <source>
        <dbReference type="EMBL" id="KAJ5358169.1"/>
    </source>
</evidence>
<dbReference type="InterPro" id="IPR013087">
    <property type="entry name" value="Znf_C2H2_type"/>
</dbReference>
<evidence type="ECO:0000256" key="5">
    <source>
        <dbReference type="ARBA" id="ARBA00022833"/>
    </source>
</evidence>
<keyword evidence="8" id="KW-0804">Transcription</keyword>
<dbReference type="Pfam" id="PF00172">
    <property type="entry name" value="Zn_clus"/>
    <property type="match status" value="1"/>
</dbReference>
<keyword evidence="3" id="KW-0677">Repeat</keyword>
<dbReference type="PROSITE" id="PS50048">
    <property type="entry name" value="ZN2_CY6_FUNGAL_2"/>
    <property type="match status" value="1"/>
</dbReference>
<feature type="domain" description="Zn(2)-C6 fungal-type" evidence="11">
    <location>
        <begin position="78"/>
        <end position="105"/>
    </location>
</feature>
<dbReference type="Gene3D" id="3.30.160.60">
    <property type="entry name" value="Classic Zinc Finger"/>
    <property type="match status" value="2"/>
</dbReference>
<evidence type="ECO:0000256" key="4">
    <source>
        <dbReference type="ARBA" id="ARBA00022771"/>
    </source>
</evidence>
<dbReference type="GO" id="GO:0008270">
    <property type="term" value="F:zinc ion binding"/>
    <property type="evidence" value="ECO:0007669"/>
    <property type="project" value="UniProtKB-KW"/>
</dbReference>
<evidence type="ECO:0000256" key="7">
    <source>
        <dbReference type="ARBA" id="ARBA00023125"/>
    </source>
</evidence>
<dbReference type="InterPro" id="IPR036236">
    <property type="entry name" value="Znf_C2H2_sf"/>
</dbReference>
<reference evidence="13" key="2">
    <citation type="journal article" date="2023" name="IMA Fungus">
        <title>Comparative genomic study of the Penicillium genus elucidates a diverse pangenome and 15 lateral gene transfer events.</title>
        <authorList>
            <person name="Petersen C."/>
            <person name="Sorensen T."/>
            <person name="Nielsen M.R."/>
            <person name="Sondergaard T.E."/>
            <person name="Sorensen J.L."/>
            <person name="Fitzpatrick D.A."/>
            <person name="Frisvad J.C."/>
            <person name="Nielsen K.L."/>
        </authorList>
    </citation>
    <scope>NUCLEOTIDE SEQUENCE</scope>
    <source>
        <strain evidence="13">IBT 35675</strain>
    </source>
</reference>
<dbReference type="Pfam" id="PF04082">
    <property type="entry name" value="Fungal_trans"/>
    <property type="match status" value="1"/>
</dbReference>
<organism evidence="13 14">
    <name type="scientific">Penicillium brevicompactum</name>
    <dbReference type="NCBI Taxonomy" id="5074"/>
    <lineage>
        <taxon>Eukaryota</taxon>
        <taxon>Fungi</taxon>
        <taxon>Dikarya</taxon>
        <taxon>Ascomycota</taxon>
        <taxon>Pezizomycotina</taxon>
        <taxon>Eurotiomycetes</taxon>
        <taxon>Eurotiomycetidae</taxon>
        <taxon>Eurotiales</taxon>
        <taxon>Aspergillaceae</taxon>
        <taxon>Penicillium</taxon>
    </lineage>
</organism>
<feature type="domain" description="C2H2-type" evidence="12">
    <location>
        <begin position="8"/>
        <end position="35"/>
    </location>
</feature>
<evidence type="ECO:0000313" key="14">
    <source>
        <dbReference type="Proteomes" id="UP001148299"/>
    </source>
</evidence>
<sequence length="668" mass="76598">MKPTDKHFRCSICQRGFTRVDHLKRHHLRHSGQRPYSCVFCEDSFARCDNLRDHYTDCPKRGDREIPETGQRGRRRHACQSCTSMKLRCDGQSPCGSCQKRNLECNNQRTGGGHLAPDEGTTIKHEPYAPSQSDRGSIKFLLNGGTDSFTEDFRLPPRSDRARGLDYYNRLGLEEARKKTAEHNGPGFDSGFANSDPVTPHFFQETFIDFFYGPFGDAQKPLGNPYTSGELAYQAVMPESTSNFGLPSDQSIFESERPFALALVQSILTRAWQVPLDAAAQQELSANLNFVLTTARIRKFISLYFEHWHPSSSILHVSFDPEAVPSTLLAAVAFMGAMYSNDQREVYIAKKVLDFAELFIFSSDVYSTESDIATIFSGGQCCTNDTADWPRFQNYQAGLIMLLAQYWAGNRVSRNRAMEQRFSEVLKVARQMELIKSRHVPEDQALEHLWIQKECRIRTASVIVLIDSAFNFFQNYPCRLTQLELRCDLPCDETLFSSQHPFSEPNFRFARELTMTKAFENFLDESYVQPMDLNIMDMFILIHLIYSYINNHMAVLGPLILMGQIKQPTQSTGDDPQEECSIPNDSILLAVKTALSRWREYWVILRNRISNEQWAAMGFYKNAYNFWLVSQLLITNKNAVDVIMRTEVHCEDKLEKLKVLLRDDQEDV</sequence>
<keyword evidence="14" id="KW-1185">Reference proteome</keyword>
<evidence type="ECO:0000256" key="2">
    <source>
        <dbReference type="ARBA" id="ARBA00022723"/>
    </source>
</evidence>
<feature type="domain" description="C2H2-type" evidence="12">
    <location>
        <begin position="36"/>
        <end position="65"/>
    </location>
</feature>
<accession>A0A9W9RF47</accession>
<dbReference type="SMART" id="SM00355">
    <property type="entry name" value="ZnF_C2H2"/>
    <property type="match status" value="2"/>
</dbReference>
<dbReference type="GO" id="GO:0006351">
    <property type="term" value="P:DNA-templated transcription"/>
    <property type="evidence" value="ECO:0007669"/>
    <property type="project" value="InterPro"/>
</dbReference>
<comment type="caution">
    <text evidence="13">The sequence shown here is derived from an EMBL/GenBank/DDBJ whole genome shotgun (WGS) entry which is preliminary data.</text>
</comment>
<protein>
    <submittedName>
        <fullName evidence="13">Transcriptional regulator family: Fungal Specific TF</fullName>
    </submittedName>
</protein>
<dbReference type="GO" id="GO:0000785">
    <property type="term" value="C:chromatin"/>
    <property type="evidence" value="ECO:0007669"/>
    <property type="project" value="TreeGrafter"/>
</dbReference>
<keyword evidence="9" id="KW-0539">Nucleus</keyword>
<evidence type="ECO:0000256" key="3">
    <source>
        <dbReference type="ARBA" id="ARBA00022737"/>
    </source>
</evidence>
<dbReference type="CDD" id="cd00067">
    <property type="entry name" value="GAL4"/>
    <property type="match status" value="1"/>
</dbReference>
<dbReference type="PANTHER" id="PTHR40626:SF8">
    <property type="entry name" value="C2H2 FINGER DOMAIN TRANSCRIPTION FACTOR (EUROFUNG)-RELATED"/>
    <property type="match status" value="1"/>
</dbReference>
<gene>
    <name evidence="13" type="ORF">N7541_005327</name>
</gene>
<evidence type="ECO:0000256" key="10">
    <source>
        <dbReference type="PROSITE-ProRule" id="PRU00042"/>
    </source>
</evidence>
<dbReference type="EMBL" id="JAPZBR010000003">
    <property type="protein sequence ID" value="KAJ5358169.1"/>
    <property type="molecule type" value="Genomic_DNA"/>
</dbReference>
<reference evidence="13" key="1">
    <citation type="submission" date="2022-12" db="EMBL/GenBank/DDBJ databases">
        <authorList>
            <person name="Petersen C."/>
        </authorList>
    </citation>
    <scope>NUCLEOTIDE SEQUENCE</scope>
    <source>
        <strain evidence="13">IBT 35675</strain>
    </source>
</reference>
<dbReference type="GO" id="GO:0000981">
    <property type="term" value="F:DNA-binding transcription factor activity, RNA polymerase II-specific"/>
    <property type="evidence" value="ECO:0007669"/>
    <property type="project" value="InterPro"/>
</dbReference>
<dbReference type="PROSITE" id="PS50157">
    <property type="entry name" value="ZINC_FINGER_C2H2_2"/>
    <property type="match status" value="2"/>
</dbReference>
<evidence type="ECO:0000259" key="12">
    <source>
        <dbReference type="PROSITE" id="PS50157"/>
    </source>
</evidence>
<dbReference type="CDD" id="cd12148">
    <property type="entry name" value="fungal_TF_MHR"/>
    <property type="match status" value="1"/>
</dbReference>
<dbReference type="PROSITE" id="PS00463">
    <property type="entry name" value="ZN2_CY6_FUNGAL_1"/>
    <property type="match status" value="1"/>
</dbReference>
<dbReference type="Gene3D" id="4.10.240.10">
    <property type="entry name" value="Zn(2)-C6 fungal-type DNA-binding domain"/>
    <property type="match status" value="1"/>
</dbReference>
<proteinExistence type="predicted"/>
<dbReference type="PROSITE" id="PS00028">
    <property type="entry name" value="ZINC_FINGER_C2H2_1"/>
    <property type="match status" value="1"/>
</dbReference>
<dbReference type="SMART" id="SM00066">
    <property type="entry name" value="GAL4"/>
    <property type="match status" value="1"/>
</dbReference>
<dbReference type="GO" id="GO:0000978">
    <property type="term" value="F:RNA polymerase II cis-regulatory region sequence-specific DNA binding"/>
    <property type="evidence" value="ECO:0007669"/>
    <property type="project" value="InterPro"/>
</dbReference>
<comment type="subcellular location">
    <subcellularLocation>
        <location evidence="1">Nucleus</location>
    </subcellularLocation>
</comment>
<dbReference type="InterPro" id="IPR001138">
    <property type="entry name" value="Zn2Cys6_DnaBD"/>
</dbReference>
<keyword evidence="5" id="KW-0862">Zinc</keyword>
<dbReference type="GO" id="GO:0005634">
    <property type="term" value="C:nucleus"/>
    <property type="evidence" value="ECO:0007669"/>
    <property type="project" value="UniProtKB-SubCell"/>
</dbReference>
<evidence type="ECO:0000259" key="11">
    <source>
        <dbReference type="PROSITE" id="PS50048"/>
    </source>
</evidence>
<dbReference type="InterPro" id="IPR036864">
    <property type="entry name" value="Zn2-C6_fun-type_DNA-bd_sf"/>
</dbReference>
<name>A0A9W9RF47_PENBR</name>
<keyword evidence="4 10" id="KW-0863">Zinc-finger</keyword>
<dbReference type="PANTHER" id="PTHR40626">
    <property type="entry name" value="MIP31509P"/>
    <property type="match status" value="1"/>
</dbReference>
<dbReference type="SUPFAM" id="SSF57701">
    <property type="entry name" value="Zn2/Cys6 DNA-binding domain"/>
    <property type="match status" value="1"/>
</dbReference>
<keyword evidence="2" id="KW-0479">Metal-binding</keyword>
<evidence type="ECO:0000256" key="6">
    <source>
        <dbReference type="ARBA" id="ARBA00023015"/>
    </source>
</evidence>
<dbReference type="Proteomes" id="UP001148299">
    <property type="component" value="Unassembled WGS sequence"/>
</dbReference>
<dbReference type="InterPro" id="IPR051059">
    <property type="entry name" value="VerF-like"/>
</dbReference>
<keyword evidence="7" id="KW-0238">DNA-binding</keyword>